<dbReference type="InterPro" id="IPR000630">
    <property type="entry name" value="Ribosomal_uS8"/>
</dbReference>
<dbReference type="InterPro" id="IPR029063">
    <property type="entry name" value="SAM-dependent_MTases_sf"/>
</dbReference>
<gene>
    <name evidence="5" type="ORF">MYAM1_003872</name>
</gene>
<organism evidence="5 6">
    <name type="scientific">Malassezia yamatoensis</name>
    <dbReference type="NCBI Taxonomy" id="253288"/>
    <lineage>
        <taxon>Eukaryota</taxon>
        <taxon>Fungi</taxon>
        <taxon>Dikarya</taxon>
        <taxon>Basidiomycota</taxon>
        <taxon>Ustilaginomycotina</taxon>
        <taxon>Malasseziomycetes</taxon>
        <taxon>Malasseziales</taxon>
        <taxon>Malasseziaceae</taxon>
        <taxon>Malassezia</taxon>
    </lineage>
</organism>
<dbReference type="GO" id="GO:0005737">
    <property type="term" value="C:cytoplasm"/>
    <property type="evidence" value="ECO:0007669"/>
    <property type="project" value="TreeGrafter"/>
</dbReference>
<dbReference type="Pfam" id="PF13847">
    <property type="entry name" value="Methyltransf_31"/>
    <property type="match status" value="1"/>
</dbReference>
<dbReference type="InterPro" id="IPR025714">
    <property type="entry name" value="Methyltranfer_dom"/>
</dbReference>
<dbReference type="GO" id="GO:0016279">
    <property type="term" value="F:protein-lysine N-methyltransferase activity"/>
    <property type="evidence" value="ECO:0007669"/>
    <property type="project" value="TreeGrafter"/>
</dbReference>
<evidence type="ECO:0000256" key="2">
    <source>
        <dbReference type="ARBA" id="ARBA00022980"/>
    </source>
</evidence>
<keyword evidence="6" id="KW-1185">Reference proteome</keyword>
<dbReference type="GO" id="GO:0006412">
    <property type="term" value="P:translation"/>
    <property type="evidence" value="ECO:0007669"/>
    <property type="project" value="InterPro"/>
</dbReference>
<accession>A0AAJ6CJA3</accession>
<dbReference type="CDD" id="cd02440">
    <property type="entry name" value="AdoMet_MTases"/>
    <property type="match status" value="1"/>
</dbReference>
<dbReference type="EMBL" id="CP119949">
    <property type="protein sequence ID" value="WFD01111.1"/>
    <property type="molecule type" value="Genomic_DNA"/>
</dbReference>
<dbReference type="Proteomes" id="UP001219567">
    <property type="component" value="Chromosome 7"/>
</dbReference>
<sequence length="279" mass="31415">MIAYLVETLEEQPFNEPPYVLDLGTGNGHILFSLLEAQDELPAGTLDPKRFCGVDYSQASVDLAKAIGKQRGEEFQQVQFQVADLREETDVDKLKQAANHGHGWDILCDKGTVRDFVSNSSSMQAVMPLYGDLCVRLQNASRAKLRSVPIPNTKANLWITSILLQHGFIYNVTRGTVAGPSTQEWNRVSDVRKRLWVDLKYRADDRPVLESMNLVSKPSRKLLMNSEELLRWVTGRRAKFVTPLRAGEIGIINCGKHGWLEAKDAMRQKFEGEVVCRVS</sequence>
<dbReference type="SUPFAM" id="SSF53335">
    <property type="entry name" value="S-adenosyl-L-methionine-dependent methyltransferases"/>
    <property type="match status" value="1"/>
</dbReference>
<dbReference type="GO" id="GO:1990904">
    <property type="term" value="C:ribonucleoprotein complex"/>
    <property type="evidence" value="ECO:0007669"/>
    <property type="project" value="UniProtKB-KW"/>
</dbReference>
<evidence type="ECO:0000256" key="3">
    <source>
        <dbReference type="ARBA" id="ARBA00023274"/>
    </source>
</evidence>
<dbReference type="Pfam" id="PF00410">
    <property type="entry name" value="Ribosomal_S8"/>
    <property type="match status" value="1"/>
</dbReference>
<evidence type="ECO:0000313" key="6">
    <source>
        <dbReference type="Proteomes" id="UP001219567"/>
    </source>
</evidence>
<keyword evidence="3" id="KW-0687">Ribonucleoprotein</keyword>
<keyword evidence="2" id="KW-0689">Ribosomal protein</keyword>
<name>A0AAJ6CJA3_9BASI</name>
<protein>
    <recommendedName>
        <fullName evidence="4">Methyltransferase domain-containing protein</fullName>
    </recommendedName>
</protein>
<dbReference type="Gene3D" id="3.40.50.150">
    <property type="entry name" value="Vaccinia Virus protein VP39"/>
    <property type="match status" value="1"/>
</dbReference>
<dbReference type="PANTHER" id="PTHR12843:SF5">
    <property type="entry name" value="EEF1A LYSINE METHYLTRANSFERASE 2"/>
    <property type="match status" value="1"/>
</dbReference>
<feature type="domain" description="Methyltransferase" evidence="4">
    <location>
        <begin position="20"/>
        <end position="124"/>
    </location>
</feature>
<dbReference type="SUPFAM" id="SSF56047">
    <property type="entry name" value="Ribosomal protein S8"/>
    <property type="match status" value="1"/>
</dbReference>
<comment type="similarity">
    <text evidence="1">Belongs to the universal ribosomal protein uS8 family.</text>
</comment>
<dbReference type="PANTHER" id="PTHR12843">
    <property type="entry name" value="PROTEIN-LYSINE N-METHYLTRANSFERASE METTL10"/>
    <property type="match status" value="1"/>
</dbReference>
<evidence type="ECO:0000256" key="1">
    <source>
        <dbReference type="ARBA" id="ARBA00006471"/>
    </source>
</evidence>
<dbReference type="AlphaFoldDB" id="A0AAJ6CJA3"/>
<dbReference type="Gene3D" id="3.30.1370.30">
    <property type="match status" value="1"/>
</dbReference>
<reference evidence="5 6" key="1">
    <citation type="submission" date="2023-03" db="EMBL/GenBank/DDBJ databases">
        <title>Mating type loci evolution in Malassezia.</title>
        <authorList>
            <person name="Coelho M.A."/>
        </authorList>
    </citation>
    <scope>NUCLEOTIDE SEQUENCE [LARGE SCALE GENOMIC DNA]</scope>
    <source>
        <strain evidence="5 6">CBS 9725</strain>
    </source>
</reference>
<dbReference type="GO" id="GO:0005840">
    <property type="term" value="C:ribosome"/>
    <property type="evidence" value="ECO:0007669"/>
    <property type="project" value="UniProtKB-KW"/>
</dbReference>
<dbReference type="InterPro" id="IPR035987">
    <property type="entry name" value="Ribosomal_uS8_sf"/>
</dbReference>
<evidence type="ECO:0000259" key="4">
    <source>
        <dbReference type="Pfam" id="PF13847"/>
    </source>
</evidence>
<dbReference type="GO" id="GO:0003735">
    <property type="term" value="F:structural constituent of ribosome"/>
    <property type="evidence" value="ECO:0007669"/>
    <property type="project" value="InterPro"/>
</dbReference>
<evidence type="ECO:0000313" key="5">
    <source>
        <dbReference type="EMBL" id="WFD01111.1"/>
    </source>
</evidence>
<proteinExistence type="inferred from homology"/>